<dbReference type="InterPro" id="IPR046342">
    <property type="entry name" value="CBS_dom_sf"/>
</dbReference>
<dbReference type="InterPro" id="IPR051257">
    <property type="entry name" value="Diverse_CBS-Domain"/>
</dbReference>
<dbReference type="KEGG" id="nfn:NFRAN_0670"/>
<keyword evidence="5" id="KW-1185">Reference proteome</keyword>
<dbReference type="Proteomes" id="UP000294299">
    <property type="component" value="Chromosome NFRAN"/>
</dbReference>
<dbReference type="Gene3D" id="3.10.580.10">
    <property type="entry name" value="CBS-domain"/>
    <property type="match status" value="1"/>
</dbReference>
<feature type="domain" description="CBS" evidence="3">
    <location>
        <begin position="32"/>
        <end position="88"/>
    </location>
</feature>
<dbReference type="EMBL" id="LR216287">
    <property type="protein sequence ID" value="VFJ12992.1"/>
    <property type="molecule type" value="Genomic_DNA"/>
</dbReference>
<proteinExistence type="predicted"/>
<feature type="domain" description="CBS" evidence="3">
    <location>
        <begin position="97"/>
        <end position="158"/>
    </location>
</feature>
<dbReference type="SUPFAM" id="SSF54631">
    <property type="entry name" value="CBS-domain pair"/>
    <property type="match status" value="1"/>
</dbReference>
<keyword evidence="1 2" id="KW-0129">CBS domain</keyword>
<dbReference type="PROSITE" id="PS51371">
    <property type="entry name" value="CBS"/>
    <property type="match status" value="2"/>
</dbReference>
<dbReference type="AlphaFoldDB" id="A0A484I862"/>
<gene>
    <name evidence="4" type="primary">hrp1</name>
    <name evidence="4" type="ORF">NFRAN_0670</name>
</gene>
<organism evidence="4 5">
    <name type="scientific">Candidatus Nitrosocosmicus franklandianus</name>
    <dbReference type="NCBI Taxonomy" id="1798806"/>
    <lineage>
        <taxon>Archaea</taxon>
        <taxon>Nitrososphaerota</taxon>
        <taxon>Nitrososphaeria</taxon>
        <taxon>Nitrososphaerales</taxon>
        <taxon>Nitrososphaeraceae</taxon>
        <taxon>Candidatus Nitrosocosmicus</taxon>
    </lineage>
</organism>
<dbReference type="Pfam" id="PF00571">
    <property type="entry name" value="CBS"/>
    <property type="match status" value="2"/>
</dbReference>
<dbReference type="SMART" id="SM00116">
    <property type="entry name" value="CBS"/>
    <property type="match status" value="2"/>
</dbReference>
<reference evidence="4 5" key="1">
    <citation type="submission" date="2019-02" db="EMBL/GenBank/DDBJ databases">
        <authorList>
            <person name="Lehtovirta-Morley E L."/>
        </authorList>
    </citation>
    <scope>NUCLEOTIDE SEQUENCE [LARGE SCALE GENOMIC DNA]</scope>
    <source>
        <strain evidence="4">NFRAN1</strain>
    </source>
</reference>
<evidence type="ECO:0000256" key="2">
    <source>
        <dbReference type="PROSITE-ProRule" id="PRU00703"/>
    </source>
</evidence>
<evidence type="ECO:0000313" key="4">
    <source>
        <dbReference type="EMBL" id="VFJ12992.1"/>
    </source>
</evidence>
<accession>A0A484I862</accession>
<dbReference type="PANTHER" id="PTHR43080:SF2">
    <property type="entry name" value="CBS DOMAIN-CONTAINING PROTEIN"/>
    <property type="match status" value="1"/>
</dbReference>
<evidence type="ECO:0000313" key="5">
    <source>
        <dbReference type="Proteomes" id="UP000294299"/>
    </source>
</evidence>
<dbReference type="PANTHER" id="PTHR43080">
    <property type="entry name" value="CBS DOMAIN-CONTAINING PROTEIN CBSX3, MITOCHONDRIAL"/>
    <property type="match status" value="1"/>
</dbReference>
<name>A0A484I862_9ARCH</name>
<sequence length="160" mass="18100">MRYRYLTLIDNGNLFLFNEIESVMQEVVSEIMSNQVVTIDSSKTALDAALLMKEKRISSLIVQDNDQLLGIITERDFVKRVCANDKKSSSVKITDLMSKIQTYAEPDTPVDVAVQRMINNRIRRLPVISNGKVVGIITVTDLAKELRRIMLTQGIVELID</sequence>
<dbReference type="InterPro" id="IPR000644">
    <property type="entry name" value="CBS_dom"/>
</dbReference>
<evidence type="ECO:0000256" key="1">
    <source>
        <dbReference type="ARBA" id="ARBA00023122"/>
    </source>
</evidence>
<evidence type="ECO:0000259" key="3">
    <source>
        <dbReference type="PROSITE" id="PS51371"/>
    </source>
</evidence>
<protein>
    <submittedName>
        <fullName evidence="4">Hypoxic response protein 1</fullName>
    </submittedName>
</protein>